<gene>
    <name evidence="5" type="ORF">UFOPK3046_01381</name>
</gene>
<dbReference type="InterPro" id="IPR054491">
    <property type="entry name" value="MGH1-like_GH"/>
</dbReference>
<dbReference type="EMBL" id="CAFAAQ010000141">
    <property type="protein sequence ID" value="CAB4814836.1"/>
    <property type="molecule type" value="Genomic_DNA"/>
</dbReference>
<dbReference type="Pfam" id="PF22422">
    <property type="entry name" value="MGH1-like_GH"/>
    <property type="match status" value="1"/>
</dbReference>
<comment type="similarity">
    <text evidence="1">Belongs to the glycosyl hydrolase 63 family.</text>
</comment>
<reference evidence="5" key="1">
    <citation type="submission" date="2020-05" db="EMBL/GenBank/DDBJ databases">
        <authorList>
            <person name="Chiriac C."/>
            <person name="Salcher M."/>
            <person name="Ghai R."/>
            <person name="Kavagutti S V."/>
        </authorList>
    </citation>
    <scope>NUCLEOTIDE SEQUENCE</scope>
</reference>
<dbReference type="Gene3D" id="1.50.10.10">
    <property type="match status" value="1"/>
</dbReference>
<organism evidence="5">
    <name type="scientific">freshwater metagenome</name>
    <dbReference type="NCBI Taxonomy" id="449393"/>
    <lineage>
        <taxon>unclassified sequences</taxon>
        <taxon>metagenomes</taxon>
        <taxon>ecological metagenomes</taxon>
    </lineage>
</organism>
<dbReference type="SUPFAM" id="SSF48208">
    <property type="entry name" value="Six-hairpin glycosidases"/>
    <property type="match status" value="1"/>
</dbReference>
<evidence type="ECO:0000256" key="3">
    <source>
        <dbReference type="ARBA" id="ARBA00023295"/>
    </source>
</evidence>
<evidence type="ECO:0000256" key="1">
    <source>
        <dbReference type="ARBA" id="ARBA00010833"/>
    </source>
</evidence>
<dbReference type="AlphaFoldDB" id="A0A6J6Z5J5"/>
<dbReference type="GO" id="GO:0005789">
    <property type="term" value="C:endoplasmic reticulum membrane"/>
    <property type="evidence" value="ECO:0007669"/>
    <property type="project" value="TreeGrafter"/>
</dbReference>
<protein>
    <submittedName>
        <fullName evidence="5">Unannotated protein</fullName>
    </submittedName>
</protein>
<name>A0A6J6Z5J5_9ZZZZ</name>
<sequence length="387" mass="42251">MISEQAYEVLAAQWREPGFTCPNSKTYPWLWLWDSSFHAIVWAHLGDAERAVMELTTALSAQDADGFVPHVLYLDGSQDHEAFWGRPGTSSITQPPIYGLAIAELVRLGISLPSDLVDRATAGLNFLFESRRRSPAGLIEIVHPWESGCDHSPRWDDLVLGQRGFDEEIWFRRKGELLQGIERKVGGAPIWNDQFAVGSVAFSAMTAFCAHELAGVTGDQSLLDHAADVSDALAMRWDPGLRTWVDDGPTANGSGRVRTVEALLPLLTLPIQTGNSAGVADVAARELMDAQAFAGPYGARQVHIDEPTYLPTTYWRGPSWPQLNYLLWLGLQRVGKFAEAALLAECSRTGALLSGWAEYWDADTGTAGGAVPQSWTTLAACMDVPQG</sequence>
<dbReference type="PANTHER" id="PTHR10412:SF11">
    <property type="entry name" value="MANNOSYL-OLIGOSACCHARIDE GLUCOSIDASE"/>
    <property type="match status" value="1"/>
</dbReference>
<accession>A0A6J6Z5J5</accession>
<dbReference type="GO" id="GO:0009311">
    <property type="term" value="P:oligosaccharide metabolic process"/>
    <property type="evidence" value="ECO:0007669"/>
    <property type="project" value="InterPro"/>
</dbReference>
<dbReference type="InterPro" id="IPR012341">
    <property type="entry name" value="6hp_glycosidase-like_sf"/>
</dbReference>
<dbReference type="GO" id="GO:0004573">
    <property type="term" value="F:Glc3Man9GlcNAc2 oligosaccharide glucosidase activity"/>
    <property type="evidence" value="ECO:0007669"/>
    <property type="project" value="InterPro"/>
</dbReference>
<keyword evidence="2" id="KW-0378">Hydrolase</keyword>
<evidence type="ECO:0000313" key="5">
    <source>
        <dbReference type="EMBL" id="CAB4814836.1"/>
    </source>
</evidence>
<proteinExistence type="inferred from homology"/>
<dbReference type="InterPro" id="IPR008928">
    <property type="entry name" value="6-hairpin_glycosidase_sf"/>
</dbReference>
<feature type="domain" description="Mannosylglycerate hydrolase MGH1-like glycoside hydrolase" evidence="4">
    <location>
        <begin position="27"/>
        <end position="376"/>
    </location>
</feature>
<dbReference type="PANTHER" id="PTHR10412">
    <property type="entry name" value="MANNOSYL-OLIGOSACCHARIDE GLUCOSIDASE"/>
    <property type="match status" value="1"/>
</dbReference>
<dbReference type="InterPro" id="IPR004888">
    <property type="entry name" value="Glycoside_hydrolase_63"/>
</dbReference>
<dbReference type="GO" id="GO:0006487">
    <property type="term" value="P:protein N-linked glycosylation"/>
    <property type="evidence" value="ECO:0007669"/>
    <property type="project" value="TreeGrafter"/>
</dbReference>
<keyword evidence="3" id="KW-0326">Glycosidase</keyword>
<evidence type="ECO:0000256" key="2">
    <source>
        <dbReference type="ARBA" id="ARBA00022801"/>
    </source>
</evidence>
<evidence type="ECO:0000259" key="4">
    <source>
        <dbReference type="Pfam" id="PF22422"/>
    </source>
</evidence>